<accession>A0A0G4GS21</accession>
<dbReference type="OrthoDB" id="329105at2759"/>
<reference evidence="8 9" key="1">
    <citation type="submission" date="2014-11" db="EMBL/GenBank/DDBJ databases">
        <authorList>
            <person name="Zhu J."/>
            <person name="Qi W."/>
            <person name="Song R."/>
        </authorList>
    </citation>
    <scope>NUCLEOTIDE SEQUENCE [LARGE SCALE GENOMIC DNA]</scope>
</reference>
<dbReference type="InterPro" id="IPR014710">
    <property type="entry name" value="RmlC-like_jellyroll"/>
</dbReference>
<dbReference type="EMBL" id="CDMY01000781">
    <property type="protein sequence ID" value="CEM33398.1"/>
    <property type="molecule type" value="Genomic_DNA"/>
</dbReference>
<dbReference type="InParanoid" id="A0A0G4GS21"/>
<dbReference type="GO" id="GO:0046873">
    <property type="term" value="F:metal ion transmembrane transporter activity"/>
    <property type="evidence" value="ECO:0007669"/>
    <property type="project" value="InterPro"/>
</dbReference>
<keyword evidence="2 6" id="KW-0812">Transmembrane</keyword>
<protein>
    <recommendedName>
        <fullName evidence="7">Cyclic nucleotide-binding domain-containing protein</fullName>
    </recommendedName>
</protein>
<feature type="region of interest" description="Disordered" evidence="5">
    <location>
        <begin position="227"/>
        <end position="300"/>
    </location>
</feature>
<feature type="domain" description="Cyclic nucleotide-binding" evidence="7">
    <location>
        <begin position="162"/>
        <end position="209"/>
    </location>
</feature>
<evidence type="ECO:0000256" key="3">
    <source>
        <dbReference type="ARBA" id="ARBA00022989"/>
    </source>
</evidence>
<dbReference type="InterPro" id="IPR000595">
    <property type="entry name" value="cNMP-bd_dom"/>
</dbReference>
<dbReference type="OMA" id="TIGIMIC"/>
<dbReference type="Proteomes" id="UP000041254">
    <property type="component" value="Unassembled WGS sequence"/>
</dbReference>
<sequence>MEHLETQAAWDRKLSSDSGSPSGEVDAYDIATAFGWGCVSAISLVIGAAWGIIQLPNQSVRATFMAFGGGALLFALTLELFGEAFAAMHHGESDDDISQARLTIGIMICGAIAGGLLFAGLNKLLNEKGAFLRKPALVKGYLKNLRRLFAQGLVHKLRKVPLLAGLPEEDLYQLTTEMEKEKFQEGDTIFHDLDVYSSLYFIISGQVKIELRTPDLKKVDTLALINPKGQEDTENNHLSNGNNTGNDENGAFDSKPLLVANGSSSHEARPESISIQLPTVDEEEEAKMEGPDEGGGIRRSESMHDHALGDIVDTFIAGPNDLFGQMSLLAGMPLRAQATAMEATRVLRIPHKAVHRLLTTSKALQDHVEGMAVERLKEIDTFRHLRSATLARLVGRMVRDDFNAGDVLFYDVDALTPIYFVVLGEIEVTYNDDRNTTRCFTTNSIVGLEHLRHGRAVRATAVAQEHTTVLKIPRSDLDNLTRTDESLREALTADRKSLHEKQQRILSEADKKAGKGVSFAPTPAVSRRRIPTMAMRVSEAQQRAFGWERVPKDMDVGDLKGLDHQDIKRVLSTPIGPEDMHGASLRRFASGLPSPKAAVERRTTGALGIRRRASWAGSDTSPHGAREHLTSFENVDLLLTDDADPIAQLEQAHVLRQEEESEQVMERDKGEVSEHTPSTAPTSVPAPPTPPEGGKEEREVAGGEEKGGHGGKNAAVMIWLGILIDGIPESIVIGILWVTAGYSGMLGFLLGVFLSNLPEAMSSSGTMKANGMRKRVIMSMWGSIVIITGIGAAVGAALFPPGQSDNPETQMIIAATKGLAAGAMLTMIAQTMLPEAFDQGGDIIGLSCLAGFLAATAVKLLPIS</sequence>
<feature type="domain" description="Cyclic nucleotide-binding" evidence="7">
    <location>
        <begin position="381"/>
        <end position="480"/>
    </location>
</feature>
<keyword evidence="4 6" id="KW-0472">Membrane</keyword>
<dbReference type="GO" id="GO:0005829">
    <property type="term" value="C:cytosol"/>
    <property type="evidence" value="ECO:0007669"/>
    <property type="project" value="TreeGrafter"/>
</dbReference>
<dbReference type="GO" id="GO:0003700">
    <property type="term" value="F:DNA-binding transcription factor activity"/>
    <property type="evidence" value="ECO:0007669"/>
    <property type="project" value="TreeGrafter"/>
</dbReference>
<feature type="compositionally biased region" description="Basic and acidic residues" evidence="5">
    <location>
        <begin position="287"/>
        <end position="300"/>
    </location>
</feature>
<feature type="transmembrane region" description="Helical" evidence="6">
    <location>
        <begin position="30"/>
        <end position="52"/>
    </location>
</feature>
<dbReference type="InterPro" id="IPR018490">
    <property type="entry name" value="cNMP-bd_dom_sf"/>
</dbReference>
<dbReference type="AlphaFoldDB" id="A0A0G4GS21"/>
<proteinExistence type="predicted"/>
<feature type="transmembrane region" description="Helical" evidence="6">
    <location>
        <begin position="776"/>
        <end position="799"/>
    </location>
</feature>
<dbReference type="PROSITE" id="PS50042">
    <property type="entry name" value="CNMP_BINDING_3"/>
    <property type="match status" value="3"/>
</dbReference>
<dbReference type="PhylomeDB" id="A0A0G4GS21"/>
<dbReference type="PANTHER" id="PTHR24567:SF74">
    <property type="entry name" value="HTH-TYPE TRANSCRIPTIONAL REGULATOR ARCR"/>
    <property type="match status" value="1"/>
</dbReference>
<feature type="region of interest" description="Disordered" evidence="5">
    <location>
        <begin position="1"/>
        <end position="22"/>
    </location>
</feature>
<feature type="transmembrane region" description="Helical" evidence="6">
    <location>
        <begin position="64"/>
        <end position="82"/>
    </location>
</feature>
<dbReference type="Gene3D" id="2.60.120.10">
    <property type="entry name" value="Jelly Rolls"/>
    <property type="match status" value="3"/>
</dbReference>
<comment type="subcellular location">
    <subcellularLocation>
        <location evidence="1">Membrane</location>
        <topology evidence="1">Multi-pass membrane protein</topology>
    </subcellularLocation>
</comment>
<feature type="region of interest" description="Disordered" evidence="5">
    <location>
        <begin position="656"/>
        <end position="709"/>
    </location>
</feature>
<dbReference type="CDD" id="cd00038">
    <property type="entry name" value="CAP_ED"/>
    <property type="match status" value="2"/>
</dbReference>
<feature type="domain" description="Cyclic nucleotide-binding" evidence="7">
    <location>
        <begin position="318"/>
        <end position="358"/>
    </location>
</feature>
<dbReference type="SUPFAM" id="SSF51206">
    <property type="entry name" value="cAMP-binding domain-like"/>
    <property type="match status" value="2"/>
</dbReference>
<dbReference type="PANTHER" id="PTHR24567">
    <property type="entry name" value="CRP FAMILY TRANSCRIPTIONAL REGULATORY PROTEIN"/>
    <property type="match status" value="1"/>
</dbReference>
<name>A0A0G4GS21_VITBC</name>
<keyword evidence="3 6" id="KW-1133">Transmembrane helix</keyword>
<dbReference type="Pfam" id="PF00027">
    <property type="entry name" value="cNMP_binding"/>
    <property type="match status" value="2"/>
</dbReference>
<dbReference type="SMART" id="SM00100">
    <property type="entry name" value="cNMP"/>
    <property type="match status" value="2"/>
</dbReference>
<evidence type="ECO:0000313" key="9">
    <source>
        <dbReference type="Proteomes" id="UP000041254"/>
    </source>
</evidence>
<dbReference type="GO" id="GO:0016020">
    <property type="term" value="C:membrane"/>
    <property type="evidence" value="ECO:0007669"/>
    <property type="project" value="UniProtKB-SubCell"/>
</dbReference>
<feature type="transmembrane region" description="Helical" evidence="6">
    <location>
        <begin position="843"/>
        <end position="861"/>
    </location>
</feature>
<feature type="compositionally biased region" description="Basic and acidic residues" evidence="5">
    <location>
        <begin position="1"/>
        <end position="15"/>
    </location>
</feature>
<dbReference type="Pfam" id="PF02535">
    <property type="entry name" value="Zip"/>
    <property type="match status" value="1"/>
</dbReference>
<feature type="transmembrane region" description="Helical" evidence="6">
    <location>
        <begin position="731"/>
        <end position="756"/>
    </location>
</feature>
<evidence type="ECO:0000256" key="1">
    <source>
        <dbReference type="ARBA" id="ARBA00004141"/>
    </source>
</evidence>
<evidence type="ECO:0000256" key="2">
    <source>
        <dbReference type="ARBA" id="ARBA00022692"/>
    </source>
</evidence>
<dbReference type="InterPro" id="IPR003689">
    <property type="entry name" value="ZIP"/>
</dbReference>
<feature type="compositionally biased region" description="Low complexity" evidence="5">
    <location>
        <begin position="236"/>
        <end position="246"/>
    </location>
</feature>
<dbReference type="InterPro" id="IPR050397">
    <property type="entry name" value="Env_Response_Regulators"/>
</dbReference>
<gene>
    <name evidence="8" type="ORF">Vbra_18540</name>
</gene>
<keyword evidence="9" id="KW-1185">Reference proteome</keyword>
<evidence type="ECO:0000256" key="5">
    <source>
        <dbReference type="SAM" id="MobiDB-lite"/>
    </source>
</evidence>
<evidence type="ECO:0000313" key="8">
    <source>
        <dbReference type="EMBL" id="CEM33398.1"/>
    </source>
</evidence>
<organism evidence="8 9">
    <name type="scientific">Vitrella brassicaformis (strain CCMP3155)</name>
    <dbReference type="NCBI Taxonomy" id="1169540"/>
    <lineage>
        <taxon>Eukaryota</taxon>
        <taxon>Sar</taxon>
        <taxon>Alveolata</taxon>
        <taxon>Colpodellida</taxon>
        <taxon>Vitrellaceae</taxon>
        <taxon>Vitrella</taxon>
    </lineage>
</organism>
<evidence type="ECO:0000256" key="4">
    <source>
        <dbReference type="ARBA" id="ARBA00023136"/>
    </source>
</evidence>
<evidence type="ECO:0000259" key="7">
    <source>
        <dbReference type="PROSITE" id="PS50042"/>
    </source>
</evidence>
<feature type="compositionally biased region" description="Basic and acidic residues" evidence="5">
    <location>
        <begin position="693"/>
        <end position="708"/>
    </location>
</feature>
<evidence type="ECO:0000256" key="6">
    <source>
        <dbReference type="SAM" id="Phobius"/>
    </source>
</evidence>
<feature type="transmembrane region" description="Helical" evidence="6">
    <location>
        <begin position="102"/>
        <end position="125"/>
    </location>
</feature>
<dbReference type="VEuPathDB" id="CryptoDB:Vbra_18540"/>
<feature type="compositionally biased region" description="Basic and acidic residues" evidence="5">
    <location>
        <begin position="656"/>
        <end position="674"/>
    </location>
</feature>
<feature type="transmembrane region" description="Helical" evidence="6">
    <location>
        <begin position="811"/>
        <end position="831"/>
    </location>
</feature>